<gene>
    <name evidence="2" type="ORF">J4P68_36705</name>
</gene>
<dbReference type="EMBL" id="JAGEPA010000001">
    <property type="protein sequence ID" value="MBO1434809.1"/>
    <property type="molecule type" value="Genomic_DNA"/>
</dbReference>
<evidence type="ECO:0000313" key="2">
    <source>
        <dbReference type="EMBL" id="MBO1434809.1"/>
    </source>
</evidence>
<organism evidence="2 3">
    <name type="scientific">Bradyrhizobium quebecense</name>
    <dbReference type="NCBI Taxonomy" id="2748629"/>
    <lineage>
        <taxon>Bacteria</taxon>
        <taxon>Pseudomonadati</taxon>
        <taxon>Pseudomonadota</taxon>
        <taxon>Alphaproteobacteria</taxon>
        <taxon>Hyphomicrobiales</taxon>
        <taxon>Nitrobacteraceae</taxon>
        <taxon>Bradyrhizobium</taxon>
    </lineage>
</organism>
<feature type="region of interest" description="Disordered" evidence="1">
    <location>
        <begin position="57"/>
        <end position="92"/>
    </location>
</feature>
<evidence type="ECO:0000256" key="1">
    <source>
        <dbReference type="SAM" id="MobiDB-lite"/>
    </source>
</evidence>
<dbReference type="RefSeq" id="WP_207838586.1">
    <property type="nucleotide sequence ID" value="NZ_CP088282.1"/>
</dbReference>
<name>A0ABS3MTH6_9BRAD</name>
<sequence length="92" mass="10255">MVLAILMVHREGGPPWQTVEKIEEAVSHIRFPLGFANQVYDLRGHIDIVRRRLAAQADGPNNQEIKEAPLRAPRLSDADLRDRPHQLGGTGA</sequence>
<accession>A0ABS3MTH6</accession>
<comment type="caution">
    <text evidence="2">The sequence shown here is derived from an EMBL/GenBank/DDBJ whole genome shotgun (WGS) entry which is preliminary data.</text>
</comment>
<reference evidence="2" key="1">
    <citation type="journal article" date="2021" name="Int. J. Syst. Evol. Microbiol.">
        <title>Bradyrhizobium septentrionale sp. nov. (sv. septentrionale) and Bradyrhizobium quebecense sp. nov. (sv. septentrionale) associated with legumes native to Canada possess rearranged symbiosis genes and numerous insertion sequences.</title>
        <authorList>
            <person name="Bromfield E.S.P."/>
            <person name="Cloutier S."/>
        </authorList>
    </citation>
    <scope>NUCLEOTIDE SEQUENCE</scope>
    <source>
        <strain evidence="2">12S5</strain>
    </source>
</reference>
<protein>
    <submittedName>
        <fullName evidence="2">Uncharacterized protein</fullName>
    </submittedName>
</protein>
<feature type="compositionally biased region" description="Basic and acidic residues" evidence="1">
    <location>
        <begin position="64"/>
        <end position="85"/>
    </location>
</feature>
<keyword evidence="3" id="KW-1185">Reference proteome</keyword>
<proteinExistence type="predicted"/>
<dbReference type="Proteomes" id="UP000692816">
    <property type="component" value="Unassembled WGS sequence"/>
</dbReference>
<evidence type="ECO:0000313" key="3">
    <source>
        <dbReference type="Proteomes" id="UP000692816"/>
    </source>
</evidence>